<dbReference type="InterPro" id="IPR002298">
    <property type="entry name" value="DNA_polymerase_A"/>
</dbReference>
<dbReference type="InterPro" id="IPR043502">
    <property type="entry name" value="DNA/RNA_pol_sf"/>
</dbReference>
<reference evidence="13 14" key="1">
    <citation type="journal article" date="2015" name="Nature">
        <title>rRNA introns, odd ribosomes, and small enigmatic genomes across a large radiation of phyla.</title>
        <authorList>
            <person name="Brown C.T."/>
            <person name="Hug L.A."/>
            <person name="Thomas B.C."/>
            <person name="Sharon I."/>
            <person name="Castelle C.J."/>
            <person name="Singh A."/>
            <person name="Wilkins M.J."/>
            <person name="Williams K.H."/>
            <person name="Banfield J.F."/>
        </authorList>
    </citation>
    <scope>NUCLEOTIDE SEQUENCE [LARGE SCALE GENOMIC DNA]</scope>
</reference>
<dbReference type="SMART" id="SM00475">
    <property type="entry name" value="53EXOc"/>
    <property type="match status" value="1"/>
</dbReference>
<dbReference type="Proteomes" id="UP000034704">
    <property type="component" value="Unassembled WGS sequence"/>
</dbReference>
<dbReference type="Gene3D" id="1.20.1060.10">
    <property type="entry name" value="Taq DNA Polymerase, Chain T, domain 4"/>
    <property type="match status" value="1"/>
</dbReference>
<dbReference type="EMBL" id="LCDG01000014">
    <property type="protein sequence ID" value="KKS46956.1"/>
    <property type="molecule type" value="Genomic_DNA"/>
</dbReference>
<evidence type="ECO:0000256" key="2">
    <source>
        <dbReference type="ARBA" id="ARBA00012417"/>
    </source>
</evidence>
<dbReference type="PRINTS" id="PR00868">
    <property type="entry name" value="DNAPOLI"/>
</dbReference>
<dbReference type="GO" id="GO:0003677">
    <property type="term" value="F:DNA binding"/>
    <property type="evidence" value="ECO:0007669"/>
    <property type="project" value="UniProtKB-KW"/>
</dbReference>
<dbReference type="InterPro" id="IPR020045">
    <property type="entry name" value="DNA_polI_H3TH"/>
</dbReference>
<keyword evidence="9" id="KW-0234">DNA repair</keyword>
<dbReference type="InterPro" id="IPR029060">
    <property type="entry name" value="PIN-like_dom_sf"/>
</dbReference>
<comment type="caution">
    <text evidence="13">The sequence shown here is derived from an EMBL/GenBank/DDBJ whole genome shotgun (WGS) entry which is preliminary data.</text>
</comment>
<dbReference type="InterPro" id="IPR002421">
    <property type="entry name" value="5-3_exonuclease"/>
</dbReference>
<dbReference type="GO" id="GO:0006302">
    <property type="term" value="P:double-strand break repair"/>
    <property type="evidence" value="ECO:0007669"/>
    <property type="project" value="TreeGrafter"/>
</dbReference>
<feature type="domain" description="DNA-directed DNA polymerase family A palm" evidence="12">
    <location>
        <begin position="543"/>
        <end position="751"/>
    </location>
</feature>
<dbReference type="InterPro" id="IPR036279">
    <property type="entry name" value="5-3_exonuclease_C_sf"/>
</dbReference>
<comment type="catalytic activity">
    <reaction evidence="10">
        <text>DNA(n) + a 2'-deoxyribonucleoside 5'-triphosphate = DNA(n+1) + diphosphate</text>
        <dbReference type="Rhea" id="RHEA:22508"/>
        <dbReference type="Rhea" id="RHEA-COMP:17339"/>
        <dbReference type="Rhea" id="RHEA-COMP:17340"/>
        <dbReference type="ChEBI" id="CHEBI:33019"/>
        <dbReference type="ChEBI" id="CHEBI:61560"/>
        <dbReference type="ChEBI" id="CHEBI:173112"/>
        <dbReference type="EC" id="2.7.7.7"/>
    </reaction>
</comment>
<dbReference type="Gene3D" id="3.40.50.1010">
    <property type="entry name" value="5'-nuclease"/>
    <property type="match status" value="1"/>
</dbReference>
<keyword evidence="8" id="KW-0238">DNA-binding</keyword>
<dbReference type="FunFam" id="1.10.150.20:FF:000003">
    <property type="entry name" value="DNA polymerase I"/>
    <property type="match status" value="1"/>
</dbReference>
<dbReference type="GO" id="GO:0008409">
    <property type="term" value="F:5'-3' exonuclease activity"/>
    <property type="evidence" value="ECO:0007669"/>
    <property type="project" value="InterPro"/>
</dbReference>
<feature type="domain" description="5'-3' exonuclease" evidence="11">
    <location>
        <begin position="12"/>
        <end position="282"/>
    </location>
</feature>
<evidence type="ECO:0000256" key="5">
    <source>
        <dbReference type="ARBA" id="ARBA00022705"/>
    </source>
</evidence>
<dbReference type="Pfam" id="PF02739">
    <property type="entry name" value="5_3_exonuc_N"/>
    <property type="match status" value="1"/>
</dbReference>
<dbReference type="InterPro" id="IPR019760">
    <property type="entry name" value="DNA-dir_DNA_pol_A_CS"/>
</dbReference>
<dbReference type="GO" id="GO:0006261">
    <property type="term" value="P:DNA-templated DNA replication"/>
    <property type="evidence" value="ECO:0007669"/>
    <property type="project" value="InterPro"/>
</dbReference>
<accession>A0A0G1BKY8</accession>
<dbReference type="SUPFAM" id="SSF47807">
    <property type="entry name" value="5' to 3' exonuclease, C-terminal subdomain"/>
    <property type="match status" value="1"/>
</dbReference>
<gene>
    <name evidence="13" type="ORF">UV12_C0014G0002</name>
</gene>
<evidence type="ECO:0000256" key="6">
    <source>
        <dbReference type="ARBA" id="ARBA00022763"/>
    </source>
</evidence>
<evidence type="ECO:0000259" key="12">
    <source>
        <dbReference type="SMART" id="SM00482"/>
    </source>
</evidence>
<evidence type="ECO:0000256" key="10">
    <source>
        <dbReference type="ARBA" id="ARBA00049244"/>
    </source>
</evidence>
<dbReference type="Gene3D" id="3.30.70.370">
    <property type="match status" value="1"/>
</dbReference>
<dbReference type="PATRIC" id="fig|1618756.3.peg.695"/>
<sequence length="790" mass="88202">MVKKSTKENGQKRTLVILDAHAILHRAYHALPEFSSSKGEPTGAIYGLSTMIMKIIKDLKPDYIVGCFDLPQPTFRHEAYDAYKLGRAKAEDDLVHQIKRSRDVFGALGIPAYELAGFEADDLLATIVEKTKNEKDLRVIIASGDMDTLQLVDDNRVLVYTLKKGINDTILYNEKAVIDRFGFKPALLPDYKGLRGDPSDNIIGIKGIGEKTATTLITTFGSIEEIYKKIKKSPEVFKEAGLTPRIIKLLEDGEEEALFSKTLATVRRNAPIEFSLPQKKWSEGFNPEQAEALFADLDFRGLRDRLHELLGVIRKSPPEDSLVEEVDQVLFKHAQIALWLLNSELTTPSLEDILHYTKKNNFRDAFESLEALVGKQGLGGVYRDIELPLIPIIEEAQKYGIVVDKGHLESLSKKYHTELDKITARIYAHAGGEFNMNSPKQLGEILFDKLGLTVKGLKKTEGGARSTRESELVKLRDTHPIIADILLYRELQKLLSTYIDNIPQLIGEDGRLHTTLNQAGTTTGRMSSSNPNLQNIPVRGEMGAAIRDAFVAPKGSTLIAFDYSQIEMRVLAALSQDEQLIEVFRTGVDVHTSVASRVFKVVAEDVTPEMRRRAKVINFGIVYGMGVNALKDNLGSTRAEAQEFYDNYFLTFPKIASYFEDVKSQAKKDGFTTTYFGRHRFFAGLKSPIQFIRASAERMAMNAPLQGTAADIIKIAMKNAHDGLRKAELLSKVHLLLQIHDELLYEVAEDSVDKATAVIKEAMEHSVEFPVPITVSIAEGTRFGSMKKLK</sequence>
<evidence type="ECO:0000256" key="9">
    <source>
        <dbReference type="ARBA" id="ARBA00023204"/>
    </source>
</evidence>
<evidence type="ECO:0000256" key="7">
    <source>
        <dbReference type="ARBA" id="ARBA00022932"/>
    </source>
</evidence>
<dbReference type="Pfam" id="PF00476">
    <property type="entry name" value="DNA_pol_A"/>
    <property type="match status" value="1"/>
</dbReference>
<dbReference type="FunFam" id="1.20.1060.10:FF:000001">
    <property type="entry name" value="DNA polymerase I"/>
    <property type="match status" value="1"/>
</dbReference>
<dbReference type="SUPFAM" id="SSF56672">
    <property type="entry name" value="DNA/RNA polymerases"/>
    <property type="match status" value="1"/>
</dbReference>
<dbReference type="PANTHER" id="PTHR10133:SF27">
    <property type="entry name" value="DNA POLYMERASE NU"/>
    <property type="match status" value="1"/>
</dbReference>
<dbReference type="PROSITE" id="PS00447">
    <property type="entry name" value="DNA_POLYMERASE_A"/>
    <property type="match status" value="1"/>
</dbReference>
<keyword evidence="7" id="KW-0239">DNA-directed DNA polymerase</keyword>
<dbReference type="CDD" id="cd09898">
    <property type="entry name" value="H3TH_53EXO"/>
    <property type="match status" value="1"/>
</dbReference>
<dbReference type="FunFam" id="1.10.150.20:FF:000002">
    <property type="entry name" value="DNA polymerase I"/>
    <property type="match status" value="1"/>
</dbReference>
<evidence type="ECO:0000313" key="13">
    <source>
        <dbReference type="EMBL" id="KKS46956.1"/>
    </source>
</evidence>
<dbReference type="SMART" id="SM00279">
    <property type="entry name" value="HhH2"/>
    <property type="match status" value="1"/>
</dbReference>
<evidence type="ECO:0000256" key="1">
    <source>
        <dbReference type="ARBA" id="ARBA00007705"/>
    </source>
</evidence>
<keyword evidence="6" id="KW-0227">DNA damage</keyword>
<keyword evidence="4" id="KW-0548">Nucleotidyltransferase</keyword>
<proteinExistence type="inferred from homology"/>
<dbReference type="Pfam" id="PF01367">
    <property type="entry name" value="5_3_exonuc"/>
    <property type="match status" value="1"/>
</dbReference>
<comment type="similarity">
    <text evidence="1">Belongs to the DNA polymerase type-A family.</text>
</comment>
<dbReference type="SMART" id="SM00482">
    <property type="entry name" value="POLAc"/>
    <property type="match status" value="1"/>
</dbReference>
<keyword evidence="5" id="KW-0235">DNA replication</keyword>
<evidence type="ECO:0000256" key="3">
    <source>
        <dbReference type="ARBA" id="ARBA00022679"/>
    </source>
</evidence>
<dbReference type="STRING" id="1618756.UV12_C0014G0002"/>
<dbReference type="InterPro" id="IPR008918">
    <property type="entry name" value="HhH2"/>
</dbReference>
<evidence type="ECO:0000313" key="14">
    <source>
        <dbReference type="Proteomes" id="UP000034704"/>
    </source>
</evidence>
<dbReference type="InterPro" id="IPR001098">
    <property type="entry name" value="DNA-dir_DNA_pol_A_palm_dom"/>
</dbReference>
<organism evidence="13 14">
    <name type="scientific">Candidatus Nomurabacteria bacterium GW2011_GWC2_42_20</name>
    <dbReference type="NCBI Taxonomy" id="1618756"/>
    <lineage>
        <taxon>Bacteria</taxon>
        <taxon>Candidatus Nomuraibacteriota</taxon>
    </lineage>
</organism>
<dbReference type="AlphaFoldDB" id="A0A0G1BKY8"/>
<dbReference type="CDD" id="cd08637">
    <property type="entry name" value="DNA_pol_A_pol_I_C"/>
    <property type="match status" value="1"/>
</dbReference>
<evidence type="ECO:0000256" key="4">
    <source>
        <dbReference type="ARBA" id="ARBA00022695"/>
    </source>
</evidence>
<dbReference type="PANTHER" id="PTHR10133">
    <property type="entry name" value="DNA POLYMERASE I"/>
    <property type="match status" value="1"/>
</dbReference>
<dbReference type="Gene3D" id="1.10.150.20">
    <property type="entry name" value="5' to 3' exonuclease, C-terminal subdomain"/>
    <property type="match status" value="2"/>
</dbReference>
<dbReference type="InterPro" id="IPR020046">
    <property type="entry name" value="5-3_exonucl_a-hlix_arch_N"/>
</dbReference>
<dbReference type="SUPFAM" id="SSF88723">
    <property type="entry name" value="PIN domain-like"/>
    <property type="match status" value="1"/>
</dbReference>
<dbReference type="CDD" id="cd09859">
    <property type="entry name" value="PIN_53EXO"/>
    <property type="match status" value="1"/>
</dbReference>
<dbReference type="GO" id="GO:0003887">
    <property type="term" value="F:DNA-directed DNA polymerase activity"/>
    <property type="evidence" value="ECO:0007669"/>
    <property type="project" value="UniProtKB-KW"/>
</dbReference>
<evidence type="ECO:0000256" key="8">
    <source>
        <dbReference type="ARBA" id="ARBA00023125"/>
    </source>
</evidence>
<protein>
    <recommendedName>
        <fullName evidence="2">DNA-directed DNA polymerase</fullName>
        <ecNumber evidence="2">2.7.7.7</ecNumber>
    </recommendedName>
</protein>
<evidence type="ECO:0000259" key="11">
    <source>
        <dbReference type="SMART" id="SM00475"/>
    </source>
</evidence>
<dbReference type="EC" id="2.7.7.7" evidence="2"/>
<keyword evidence="3" id="KW-0808">Transferase</keyword>
<name>A0A0G1BKY8_9BACT</name>